<comment type="caution">
    <text evidence="1">The sequence shown here is derived from an EMBL/GenBank/DDBJ whole genome shotgun (WGS) entry which is preliminary data.</text>
</comment>
<protein>
    <submittedName>
        <fullName evidence="1">Uncharacterized protein</fullName>
    </submittedName>
</protein>
<dbReference type="Proteomes" id="UP000321926">
    <property type="component" value="Unassembled WGS sequence"/>
</dbReference>
<evidence type="ECO:0000313" key="2">
    <source>
        <dbReference type="Proteomes" id="UP000321926"/>
    </source>
</evidence>
<evidence type="ECO:0000313" key="1">
    <source>
        <dbReference type="EMBL" id="TXK21603.1"/>
    </source>
</evidence>
<dbReference type="AlphaFoldDB" id="A0A5C8IJ03"/>
<feature type="non-terminal residue" evidence="1">
    <location>
        <position position="118"/>
    </location>
</feature>
<accession>A0A5C8IJ03</accession>
<name>A0A5C8IJ03_9BACT</name>
<keyword evidence="2" id="KW-1185">Reference proteome</keyword>
<organism evidence="1 2">
    <name type="scientific">Pontibacter qinzhouensis</name>
    <dbReference type="NCBI Taxonomy" id="2603253"/>
    <lineage>
        <taxon>Bacteria</taxon>
        <taxon>Pseudomonadati</taxon>
        <taxon>Bacteroidota</taxon>
        <taxon>Cytophagia</taxon>
        <taxon>Cytophagales</taxon>
        <taxon>Hymenobacteraceae</taxon>
        <taxon>Pontibacter</taxon>
    </lineage>
</organism>
<gene>
    <name evidence="1" type="ORF">FVR03_23325</name>
</gene>
<sequence>MWNRIALFIIKNRLRLIILLAILPSFMAYHAKDVEMSYDFANVVSQDDPGMVYSQRFKQTFSKDGNVLVTGMQDKSIFQLQNFRELKVLSDELLTMEGVKAVISLPNLITIKKNTAER</sequence>
<proteinExistence type="predicted"/>
<dbReference type="EMBL" id="VRTY01000166">
    <property type="protein sequence ID" value="TXK21603.1"/>
    <property type="molecule type" value="Genomic_DNA"/>
</dbReference>
<reference evidence="1 2" key="1">
    <citation type="submission" date="2019-08" db="EMBL/GenBank/DDBJ databases">
        <authorList>
            <person name="Shi S."/>
        </authorList>
    </citation>
    <scope>NUCLEOTIDE SEQUENCE [LARGE SCALE GENOMIC DNA]</scope>
    <source>
        <strain evidence="1 2">GY10130</strain>
    </source>
</reference>